<organism evidence="2 3">
    <name type="scientific">Eumeta variegata</name>
    <name type="common">Bagworm moth</name>
    <name type="synonym">Eumeta japonica</name>
    <dbReference type="NCBI Taxonomy" id="151549"/>
    <lineage>
        <taxon>Eukaryota</taxon>
        <taxon>Metazoa</taxon>
        <taxon>Ecdysozoa</taxon>
        <taxon>Arthropoda</taxon>
        <taxon>Hexapoda</taxon>
        <taxon>Insecta</taxon>
        <taxon>Pterygota</taxon>
        <taxon>Neoptera</taxon>
        <taxon>Endopterygota</taxon>
        <taxon>Lepidoptera</taxon>
        <taxon>Glossata</taxon>
        <taxon>Ditrysia</taxon>
        <taxon>Tineoidea</taxon>
        <taxon>Psychidae</taxon>
        <taxon>Oiketicinae</taxon>
        <taxon>Eumeta</taxon>
    </lineage>
</organism>
<gene>
    <name evidence="2" type="ORF">EVAR_25584_1</name>
</gene>
<evidence type="ECO:0000313" key="3">
    <source>
        <dbReference type="Proteomes" id="UP000299102"/>
    </source>
</evidence>
<evidence type="ECO:0000313" key="2">
    <source>
        <dbReference type="EMBL" id="GBP32330.1"/>
    </source>
</evidence>
<feature type="chain" id="PRO_5020030325" evidence="1">
    <location>
        <begin position="22"/>
        <end position="208"/>
    </location>
</feature>
<accession>A0A4C1V1D5</accession>
<comment type="caution">
    <text evidence="2">The sequence shown here is derived from an EMBL/GenBank/DDBJ whole genome shotgun (WGS) entry which is preliminary data.</text>
</comment>
<protein>
    <submittedName>
        <fullName evidence="2">Uncharacterized protein</fullName>
    </submittedName>
</protein>
<keyword evidence="3" id="KW-1185">Reference proteome</keyword>
<name>A0A4C1V1D5_EUMVA</name>
<proteinExistence type="predicted"/>
<feature type="signal peptide" evidence="1">
    <location>
        <begin position="1"/>
        <end position="21"/>
    </location>
</feature>
<sequence>MGHIVWVCSLKPFTLVRCGSGAVNVIDAVSTSATDGLRRHRNERRGVFPHFLVANDGLRPNSERLNADSASAVGHVVAAPTLAPPTPRPGVQALPGAVVFFLPATKNKRHRVEGAPDTLLGFKPYGDRGRGWRCNQHAPVRNVHGKYFSHRQEVFALVFRPASESSGGPFLFSSLYSPSFGYSIPTQEVGNTLVTSLGFRVSMGGGDS</sequence>
<evidence type="ECO:0000256" key="1">
    <source>
        <dbReference type="SAM" id="SignalP"/>
    </source>
</evidence>
<reference evidence="2 3" key="1">
    <citation type="journal article" date="2019" name="Commun. Biol.">
        <title>The bagworm genome reveals a unique fibroin gene that provides high tensile strength.</title>
        <authorList>
            <person name="Kono N."/>
            <person name="Nakamura H."/>
            <person name="Ohtoshi R."/>
            <person name="Tomita M."/>
            <person name="Numata K."/>
            <person name="Arakawa K."/>
        </authorList>
    </citation>
    <scope>NUCLEOTIDE SEQUENCE [LARGE SCALE GENOMIC DNA]</scope>
</reference>
<dbReference type="EMBL" id="BGZK01000258">
    <property type="protein sequence ID" value="GBP32330.1"/>
    <property type="molecule type" value="Genomic_DNA"/>
</dbReference>
<keyword evidence="1" id="KW-0732">Signal</keyword>
<dbReference type="AlphaFoldDB" id="A0A4C1V1D5"/>
<dbReference type="Proteomes" id="UP000299102">
    <property type="component" value="Unassembled WGS sequence"/>
</dbReference>